<dbReference type="PRINTS" id="PR00417">
    <property type="entry name" value="PRTPISMRASEI"/>
</dbReference>
<dbReference type="PANTHER" id="PTHR11390">
    <property type="entry name" value="PROKARYOTIC DNA TOPOISOMERASE"/>
    <property type="match status" value="1"/>
</dbReference>
<feature type="compositionally biased region" description="Polar residues" evidence="11">
    <location>
        <begin position="807"/>
        <end position="827"/>
    </location>
</feature>
<evidence type="ECO:0000256" key="11">
    <source>
        <dbReference type="SAM" id="MobiDB-lite"/>
    </source>
</evidence>
<dbReference type="GO" id="GO:0043597">
    <property type="term" value="C:cytoplasmic replication fork"/>
    <property type="evidence" value="ECO:0007669"/>
    <property type="project" value="TreeGrafter"/>
</dbReference>
<feature type="domain" description="Topo IA-type catalytic" evidence="12">
    <location>
        <begin position="154"/>
        <end position="632"/>
    </location>
</feature>
<dbReference type="SUPFAM" id="SSF56712">
    <property type="entry name" value="Prokaryotic type I DNA topoisomerase"/>
    <property type="match status" value="1"/>
</dbReference>
<evidence type="ECO:0000256" key="8">
    <source>
        <dbReference type="ARBA" id="ARBA00031985"/>
    </source>
</evidence>
<dbReference type="InterPro" id="IPR013826">
    <property type="entry name" value="Topo_IA_cen_sub3"/>
</dbReference>
<feature type="region of interest" description="Disordered" evidence="11">
    <location>
        <begin position="227"/>
        <end position="272"/>
    </location>
</feature>
<protein>
    <recommendedName>
        <fullName evidence="3">DNA topoisomerase</fullName>
        <ecNumber evidence="3">5.6.2.1</ecNumber>
    </recommendedName>
    <alternativeName>
        <fullName evidence="10">Omega-protein</fullName>
    </alternativeName>
    <alternativeName>
        <fullName evidence="9">Relaxing enzyme</fullName>
    </alternativeName>
    <alternativeName>
        <fullName evidence="7">Swivelase</fullName>
    </alternativeName>
    <alternativeName>
        <fullName evidence="8">Untwisting enzyme</fullName>
    </alternativeName>
</protein>
<feature type="compositionally biased region" description="Low complexity" evidence="11">
    <location>
        <begin position="236"/>
        <end position="269"/>
    </location>
</feature>
<dbReference type="PANTHER" id="PTHR11390:SF21">
    <property type="entry name" value="DNA TOPOISOMERASE 3-ALPHA"/>
    <property type="match status" value="1"/>
</dbReference>
<dbReference type="PROSITE" id="PS52039">
    <property type="entry name" value="TOPO_IA_2"/>
    <property type="match status" value="1"/>
</dbReference>
<feature type="region of interest" description="Disordered" evidence="11">
    <location>
        <begin position="789"/>
        <end position="873"/>
    </location>
</feature>
<evidence type="ECO:0000256" key="1">
    <source>
        <dbReference type="ARBA" id="ARBA00000213"/>
    </source>
</evidence>
<evidence type="ECO:0000256" key="2">
    <source>
        <dbReference type="ARBA" id="ARBA00009446"/>
    </source>
</evidence>
<dbReference type="InterPro" id="IPR006171">
    <property type="entry name" value="TOPRIM_dom"/>
</dbReference>
<evidence type="ECO:0000256" key="6">
    <source>
        <dbReference type="ARBA" id="ARBA00023235"/>
    </source>
</evidence>
<evidence type="ECO:0000259" key="12">
    <source>
        <dbReference type="PROSITE" id="PS52039"/>
    </source>
</evidence>
<dbReference type="InterPro" id="IPR000380">
    <property type="entry name" value="Topo_IA"/>
</dbReference>
<reference evidence="13" key="1">
    <citation type="submission" date="2008-10" db="EMBL/GenBank/DDBJ databases">
        <title>Complete sequence of Desulfovibrio vulgaris str. 'Miyazaki F'.</title>
        <authorList>
            <person name="Lucas S."/>
            <person name="Copeland A."/>
            <person name="Lapidus A."/>
            <person name="Glavina del Rio T."/>
            <person name="Dalin E."/>
            <person name="Tice H."/>
            <person name="Bruce D."/>
            <person name="Goodwin L."/>
            <person name="Pitluck S."/>
            <person name="Sims D."/>
            <person name="Brettin T."/>
            <person name="Detter J.C."/>
            <person name="Han C."/>
            <person name="Larimer F."/>
            <person name="Land M."/>
            <person name="Hauser L."/>
            <person name="Kyrpides N."/>
            <person name="Mikhailova N."/>
            <person name="Hazen T.C."/>
            <person name="Richardson P."/>
        </authorList>
    </citation>
    <scope>NUCLEOTIDE SEQUENCE</scope>
    <source>
        <strain evidence="13">Miyazaki F</strain>
    </source>
</reference>
<dbReference type="HOGENOM" id="CLU_002929_5_2_7"/>
<dbReference type="Gene3D" id="2.70.20.10">
    <property type="entry name" value="Topoisomerase I, domain 3"/>
    <property type="match status" value="1"/>
</dbReference>
<dbReference type="EMBL" id="CP001197">
    <property type="protein sequence ID" value="ACL10112.1"/>
    <property type="molecule type" value="Genomic_DNA"/>
</dbReference>
<organism evidence="13">
    <name type="scientific">Nitratidesulfovibrio vulgaris (strain DSM 19637 / Miyazaki F)</name>
    <name type="common">Desulfovibrio vulgaris</name>
    <dbReference type="NCBI Taxonomy" id="883"/>
    <lineage>
        <taxon>Bacteria</taxon>
        <taxon>Pseudomonadati</taxon>
        <taxon>Thermodesulfobacteriota</taxon>
        <taxon>Desulfovibrionia</taxon>
        <taxon>Desulfovibrionales</taxon>
        <taxon>Desulfovibrionaceae</taxon>
        <taxon>Nitratidesulfovibrio</taxon>
    </lineage>
</organism>
<dbReference type="InterPro" id="IPR013824">
    <property type="entry name" value="Topo_IA_cen_sub1"/>
</dbReference>
<evidence type="ECO:0000256" key="9">
    <source>
        <dbReference type="ARBA" id="ARBA00032235"/>
    </source>
</evidence>
<dbReference type="InterPro" id="IPR025589">
    <property type="entry name" value="Toprim_C_rpt"/>
</dbReference>
<evidence type="ECO:0000256" key="10">
    <source>
        <dbReference type="ARBA" id="ARBA00032877"/>
    </source>
</evidence>
<dbReference type="InterPro" id="IPR013497">
    <property type="entry name" value="Topo_IA_cen"/>
</dbReference>
<dbReference type="InterPro" id="IPR023406">
    <property type="entry name" value="Topo_IA_AS"/>
</dbReference>
<feature type="compositionally biased region" description="Basic and acidic residues" evidence="11">
    <location>
        <begin position="789"/>
        <end position="802"/>
    </location>
</feature>
<dbReference type="GO" id="GO:0006310">
    <property type="term" value="P:DNA recombination"/>
    <property type="evidence" value="ECO:0007669"/>
    <property type="project" value="TreeGrafter"/>
</dbReference>
<keyword evidence="4" id="KW-0799">Topoisomerase</keyword>
<dbReference type="CDD" id="cd00186">
    <property type="entry name" value="TOP1Ac"/>
    <property type="match status" value="1"/>
</dbReference>
<comment type="similarity">
    <text evidence="2">Belongs to the type IA topoisomerase family.</text>
</comment>
<dbReference type="GO" id="GO:0003917">
    <property type="term" value="F:DNA topoisomerase type I (single strand cut, ATP-independent) activity"/>
    <property type="evidence" value="ECO:0007669"/>
    <property type="project" value="UniProtKB-EC"/>
</dbReference>
<dbReference type="Pfam" id="PF13342">
    <property type="entry name" value="Toprim_Crpt"/>
    <property type="match status" value="1"/>
</dbReference>
<dbReference type="STRING" id="883.DvMF_3176"/>
<feature type="compositionally biased region" description="Low complexity" evidence="11">
    <location>
        <begin position="828"/>
        <end position="851"/>
    </location>
</feature>
<evidence type="ECO:0000256" key="3">
    <source>
        <dbReference type="ARBA" id="ARBA00012891"/>
    </source>
</evidence>
<dbReference type="AlphaFoldDB" id="B8DNH0"/>
<accession>B8DNH0</accession>
<dbReference type="GO" id="GO:0006281">
    <property type="term" value="P:DNA repair"/>
    <property type="evidence" value="ECO:0007669"/>
    <property type="project" value="TreeGrafter"/>
</dbReference>
<name>B8DNH0_NITV9</name>
<evidence type="ECO:0000256" key="5">
    <source>
        <dbReference type="ARBA" id="ARBA00023125"/>
    </source>
</evidence>
<evidence type="ECO:0000256" key="7">
    <source>
        <dbReference type="ARBA" id="ARBA00030003"/>
    </source>
</evidence>
<feature type="region of interest" description="Disordered" evidence="11">
    <location>
        <begin position="671"/>
        <end position="736"/>
    </location>
</feature>
<dbReference type="SMART" id="SM00437">
    <property type="entry name" value="TOP1Ac"/>
    <property type="match status" value="1"/>
</dbReference>
<dbReference type="SMART" id="SM00436">
    <property type="entry name" value="TOP1Bc"/>
    <property type="match status" value="1"/>
</dbReference>
<dbReference type="Pfam" id="PF01131">
    <property type="entry name" value="Topoisom_bac"/>
    <property type="match status" value="1"/>
</dbReference>
<dbReference type="Gene3D" id="1.10.290.10">
    <property type="entry name" value="Topoisomerase I, domain 4"/>
    <property type="match status" value="1"/>
</dbReference>
<sequence>MSKTLIIAEKPSVARELAPLVGATQRRAGFLEGPDHLVSWAVGHLVGIAEPEEQDPAWAGRWTLDQLPMLPPRFRLRVLPETADQFAVLRRLLTDERVTGVINATDAGREGELIFRRIYLMAECAKPVRRLWASDMTEEGLRKSLARLLPDAEKRNLGLASFARAEADWLVGMNYSRLFTVRTGGLVSVGRVQTPVLCLLTARRREIEQFVPQDFWTVEGVFTPGGKGRAAQGGVAAPDASPDATADASPAGTQDTPAPASDAPDSFPAVWHRPPELRETRVDSEDEASAIANACTGREGVVESVASKAGSQQPPLPFDLTTLQREANTRFGLSAKDTLAHAQALYETHKLITYPRTDSRHLTKELFAEILNHFRAIHHLYPDETMLAVARIKSGKVKFPCVDDRKVTDHHAIIPTARKGDPARLSQPERQIYEMICRRFIAAFCAEARFATSTVTVKVGEHAFIARGKVFKEKGWLAVEPWRAAEDTPLPPLRKGARLHTDDIRRVTRQTKAPAHYTDASLLAAMETAGKLVEDEELRQAMKERGLGTPATRAQVIETLLQRGYVGRHGKRLIASDRGMQVAEVIEALLPDVASPELTGTWEKALKDMEAGTATYPQFMHGIRESVWNGVHRIKRVGGRNLDRLLDTASERYARTPDGLCPLCGGEVRETPRGWACTGQPPAKKRGKAANGDDSAGQDAARAKRGAKKTGAPNGGPDAAPNSEADGGTPPANGGRCPFILWRTSFGRELDEPTARELLATGRTAQAMDFTSRQGKPFRAHLVLKGGRLRPEFVPDGPRRASDGASAPQQPEENTQPAGNAAPGTSNAAGTPGSLGTPGAPGASGASGVAGEPDEPDEPAERGEQDTPGSDDI</sequence>
<dbReference type="EC" id="5.6.2.1" evidence="3"/>
<dbReference type="InterPro" id="IPR003601">
    <property type="entry name" value="Topo_IA_2"/>
</dbReference>
<dbReference type="SMART" id="SM00493">
    <property type="entry name" value="TOPRIM"/>
    <property type="match status" value="1"/>
</dbReference>
<dbReference type="InterPro" id="IPR023405">
    <property type="entry name" value="Topo_IA_core_domain"/>
</dbReference>
<dbReference type="GO" id="GO:0003677">
    <property type="term" value="F:DNA binding"/>
    <property type="evidence" value="ECO:0007669"/>
    <property type="project" value="UniProtKB-KW"/>
</dbReference>
<dbReference type="InterPro" id="IPR034144">
    <property type="entry name" value="TOPRIM_TopoIII"/>
</dbReference>
<dbReference type="PROSITE" id="PS00396">
    <property type="entry name" value="TOPO_IA_1"/>
    <property type="match status" value="1"/>
</dbReference>
<keyword evidence="5" id="KW-0238">DNA-binding</keyword>
<dbReference type="Gene3D" id="3.40.50.140">
    <property type="match status" value="1"/>
</dbReference>
<evidence type="ECO:0000313" key="13">
    <source>
        <dbReference type="EMBL" id="ACL10112.1"/>
    </source>
</evidence>
<keyword evidence="6 13" id="KW-0413">Isomerase</keyword>
<dbReference type="Gene3D" id="1.10.460.10">
    <property type="entry name" value="Topoisomerase I, domain 2"/>
    <property type="match status" value="1"/>
</dbReference>
<dbReference type="CDD" id="cd03362">
    <property type="entry name" value="TOPRIM_TopoIA_TopoIII"/>
    <property type="match status" value="1"/>
</dbReference>
<dbReference type="Pfam" id="PF01751">
    <property type="entry name" value="Toprim"/>
    <property type="match status" value="1"/>
</dbReference>
<dbReference type="GO" id="GO:0006265">
    <property type="term" value="P:DNA topological change"/>
    <property type="evidence" value="ECO:0007669"/>
    <property type="project" value="InterPro"/>
</dbReference>
<dbReference type="InterPro" id="IPR013825">
    <property type="entry name" value="Topo_IA_cen_sub2"/>
</dbReference>
<dbReference type="eggNOG" id="COG0550">
    <property type="taxonomic scope" value="Bacteria"/>
</dbReference>
<evidence type="ECO:0000256" key="4">
    <source>
        <dbReference type="ARBA" id="ARBA00023029"/>
    </source>
</evidence>
<proteinExistence type="inferred from homology"/>
<dbReference type="InterPro" id="IPR003602">
    <property type="entry name" value="Topo_IA_DNA-bd_dom"/>
</dbReference>
<dbReference type="KEGG" id="dvm:DvMF_3176"/>
<comment type="catalytic activity">
    <reaction evidence="1">
        <text>ATP-independent breakage of single-stranded DNA, followed by passage and rejoining.</text>
        <dbReference type="EC" id="5.6.2.1"/>
    </reaction>
</comment>
<dbReference type="NCBIfam" id="NF005829">
    <property type="entry name" value="PRK07726.1"/>
    <property type="match status" value="1"/>
</dbReference>
<gene>
    <name evidence="13" type="ordered locus">DvMF_3176</name>
</gene>